<dbReference type="Proteomes" id="UP000224567">
    <property type="component" value="Unassembled WGS sequence"/>
</dbReference>
<evidence type="ECO:0000256" key="2">
    <source>
        <dbReference type="ARBA" id="ARBA00007447"/>
    </source>
</evidence>
<dbReference type="GO" id="GO:0004190">
    <property type="term" value="F:aspartic-type endopeptidase activity"/>
    <property type="evidence" value="ECO:0007669"/>
    <property type="project" value="UniProtKB-KW"/>
</dbReference>
<proteinExistence type="inferred from homology"/>
<dbReference type="PROSITE" id="PS51767">
    <property type="entry name" value="PEPTIDASE_A1"/>
    <property type="match status" value="1"/>
</dbReference>
<dbReference type="InterPro" id="IPR032799">
    <property type="entry name" value="TAXi_C"/>
</dbReference>
<keyword evidence="5" id="KW-0064">Aspartyl protease</keyword>
<accession>A0A2G2W2S2</accession>
<keyword evidence="4" id="KW-0645">Protease</keyword>
<evidence type="ECO:0000313" key="10">
    <source>
        <dbReference type="Proteomes" id="UP000224567"/>
    </source>
</evidence>
<dbReference type="AlphaFoldDB" id="A0A2G2W2S2"/>
<evidence type="ECO:0000256" key="7">
    <source>
        <dbReference type="ARBA" id="ARBA00023180"/>
    </source>
</evidence>
<dbReference type="InterPro" id="IPR001969">
    <property type="entry name" value="Aspartic_peptidase_AS"/>
</dbReference>
<dbReference type="GO" id="GO:0005576">
    <property type="term" value="C:extracellular region"/>
    <property type="evidence" value="ECO:0007669"/>
    <property type="project" value="UniProtKB-SubCell"/>
</dbReference>
<dbReference type="PANTHER" id="PTHR47967:SF59">
    <property type="entry name" value="ASPARTIC PROTEINASE CDR1-LIKE"/>
    <property type="match status" value="1"/>
</dbReference>
<evidence type="ECO:0000259" key="8">
    <source>
        <dbReference type="PROSITE" id="PS51767"/>
    </source>
</evidence>
<organism evidence="9 10">
    <name type="scientific">Capsicum baccatum</name>
    <name type="common">Peruvian pepper</name>
    <dbReference type="NCBI Taxonomy" id="33114"/>
    <lineage>
        <taxon>Eukaryota</taxon>
        <taxon>Viridiplantae</taxon>
        <taxon>Streptophyta</taxon>
        <taxon>Embryophyta</taxon>
        <taxon>Tracheophyta</taxon>
        <taxon>Spermatophyta</taxon>
        <taxon>Magnoliopsida</taxon>
        <taxon>eudicotyledons</taxon>
        <taxon>Gunneridae</taxon>
        <taxon>Pentapetalae</taxon>
        <taxon>asterids</taxon>
        <taxon>lamiids</taxon>
        <taxon>Solanales</taxon>
        <taxon>Solanaceae</taxon>
        <taxon>Solanoideae</taxon>
        <taxon>Capsiceae</taxon>
        <taxon>Capsicum</taxon>
    </lineage>
</organism>
<keyword evidence="7" id="KW-0325">Glycoprotein</keyword>
<dbReference type="GO" id="GO:0006508">
    <property type="term" value="P:proteolysis"/>
    <property type="evidence" value="ECO:0007669"/>
    <property type="project" value="UniProtKB-KW"/>
</dbReference>
<reference evidence="10" key="2">
    <citation type="journal article" date="2017" name="J. Anim. Genet.">
        <title>Multiple reference genome sequences of hot pepper reveal the massive evolution of plant disease resistance genes by retroduplication.</title>
        <authorList>
            <person name="Kim S."/>
            <person name="Park J."/>
            <person name="Yeom S.-I."/>
            <person name="Kim Y.-M."/>
            <person name="Seo E."/>
            <person name="Kim K.-T."/>
            <person name="Kim M.-S."/>
            <person name="Lee J.M."/>
            <person name="Cheong K."/>
            <person name="Shin H.-S."/>
            <person name="Kim S.-B."/>
            <person name="Han K."/>
            <person name="Lee J."/>
            <person name="Park M."/>
            <person name="Lee H.-A."/>
            <person name="Lee H.-Y."/>
            <person name="Lee Y."/>
            <person name="Oh S."/>
            <person name="Lee J.H."/>
            <person name="Choi E."/>
            <person name="Choi E."/>
            <person name="Lee S.E."/>
            <person name="Jeon J."/>
            <person name="Kim H."/>
            <person name="Choi G."/>
            <person name="Song H."/>
            <person name="Lee J."/>
            <person name="Lee S.-C."/>
            <person name="Kwon J.-K."/>
            <person name="Lee H.-Y."/>
            <person name="Koo N."/>
            <person name="Hong Y."/>
            <person name="Kim R.W."/>
            <person name="Kang W.-H."/>
            <person name="Huh J.H."/>
            <person name="Kang B.-C."/>
            <person name="Yang T.-J."/>
            <person name="Lee Y.-H."/>
            <person name="Bennetzen J.L."/>
            <person name="Choi D."/>
        </authorList>
    </citation>
    <scope>NUCLEOTIDE SEQUENCE [LARGE SCALE GENOMIC DNA]</scope>
    <source>
        <strain evidence="10">cv. PBC81</strain>
    </source>
</reference>
<keyword evidence="6" id="KW-0378">Hydrolase</keyword>
<dbReference type="SUPFAM" id="SSF50630">
    <property type="entry name" value="Acid proteases"/>
    <property type="match status" value="1"/>
</dbReference>
<dbReference type="InterPro" id="IPR034161">
    <property type="entry name" value="Pepsin-like_plant"/>
</dbReference>
<dbReference type="Pfam" id="PF14541">
    <property type="entry name" value="TAXi_C"/>
    <property type="match status" value="1"/>
</dbReference>
<evidence type="ECO:0000313" key="9">
    <source>
        <dbReference type="EMBL" id="PHT39503.1"/>
    </source>
</evidence>
<evidence type="ECO:0000256" key="5">
    <source>
        <dbReference type="ARBA" id="ARBA00022750"/>
    </source>
</evidence>
<name>A0A2G2W2S2_CAPBA</name>
<keyword evidence="10" id="KW-1185">Reference proteome</keyword>
<dbReference type="InterPro" id="IPR032861">
    <property type="entry name" value="TAXi_N"/>
</dbReference>
<dbReference type="PROSITE" id="PS00141">
    <property type="entry name" value="ASP_PROTEASE"/>
    <property type="match status" value="1"/>
</dbReference>
<dbReference type="EMBL" id="MLFT02000008">
    <property type="protein sequence ID" value="PHT39503.1"/>
    <property type="molecule type" value="Genomic_DNA"/>
</dbReference>
<dbReference type="Pfam" id="PF14543">
    <property type="entry name" value="TAXi_N"/>
    <property type="match status" value="1"/>
</dbReference>
<dbReference type="PANTHER" id="PTHR47967">
    <property type="entry name" value="OS07G0603500 PROTEIN-RELATED"/>
    <property type="match status" value="1"/>
</dbReference>
<sequence>MVLSISHHFPNPCQFSKSLAMKINRTKDFTLIPRLLLLSFFHLSLVCYRKSVNGFTVDLIHHDSPLSPFYNPSSTPSERLQNAFHRSFSRASFFNKNLVNAIQSSVTPTEGEFLMKISIGTPPVDTFVTLDTGSDLTWIQCEPCVHCFAQLGTPIFDPKKSSTYFQVDCENLYCQDLLPITCIDDMCHYNATYSDNTHSIGELGIETFTFTSTSGENVPILYTFFGCGHDNGDQFPVGTSGIIGLGRGDISIVNQMNDEIKGKFSYCLASSIPAHVNVTSRISFGDSAVVSGPGVVSTPLIRRESLKSFYFLTLESISVGDKNLPFISSTINSNDQGNIFIDSGNTLTHVPSDFYVSLEEALVASISAPRIDDPTSGHFKVCYASDLGTINAPKIVAHFTNADVELSPANVFKPMDTSVICFAMVPTDGIPIYGNLAQMDFLIGYDLVANQLSFLRTDDCSKL</sequence>
<dbReference type="FunFam" id="2.40.70.10:FF:000031">
    <property type="entry name" value="Aspartyl protease AED1"/>
    <property type="match status" value="1"/>
</dbReference>
<dbReference type="OrthoDB" id="2747330at2759"/>
<comment type="subcellular location">
    <subcellularLocation>
        <location evidence="1">Secreted</location>
    </subcellularLocation>
</comment>
<evidence type="ECO:0000256" key="6">
    <source>
        <dbReference type="ARBA" id="ARBA00022801"/>
    </source>
</evidence>
<dbReference type="CDD" id="cd05476">
    <property type="entry name" value="pepsin_A_like_plant"/>
    <property type="match status" value="1"/>
</dbReference>
<comment type="similarity">
    <text evidence="2">Belongs to the peptidase A1 family.</text>
</comment>
<dbReference type="InterPro" id="IPR033121">
    <property type="entry name" value="PEPTIDASE_A1"/>
</dbReference>
<gene>
    <name evidence="9" type="ORF">CQW23_18357</name>
</gene>
<keyword evidence="3" id="KW-0964">Secreted</keyword>
<reference evidence="9 10" key="1">
    <citation type="journal article" date="2017" name="Genome Biol.">
        <title>New reference genome sequences of hot pepper reveal the massive evolution of plant disease-resistance genes by retroduplication.</title>
        <authorList>
            <person name="Kim S."/>
            <person name="Park J."/>
            <person name="Yeom S.I."/>
            <person name="Kim Y.M."/>
            <person name="Seo E."/>
            <person name="Kim K.T."/>
            <person name="Kim M.S."/>
            <person name="Lee J.M."/>
            <person name="Cheong K."/>
            <person name="Shin H.S."/>
            <person name="Kim S.B."/>
            <person name="Han K."/>
            <person name="Lee J."/>
            <person name="Park M."/>
            <person name="Lee H.A."/>
            <person name="Lee H.Y."/>
            <person name="Lee Y."/>
            <person name="Oh S."/>
            <person name="Lee J.H."/>
            <person name="Choi E."/>
            <person name="Choi E."/>
            <person name="Lee S.E."/>
            <person name="Jeon J."/>
            <person name="Kim H."/>
            <person name="Choi G."/>
            <person name="Song H."/>
            <person name="Lee J."/>
            <person name="Lee S.C."/>
            <person name="Kwon J.K."/>
            <person name="Lee H.Y."/>
            <person name="Koo N."/>
            <person name="Hong Y."/>
            <person name="Kim R.W."/>
            <person name="Kang W.H."/>
            <person name="Huh J.H."/>
            <person name="Kang B.C."/>
            <person name="Yang T.J."/>
            <person name="Lee Y.H."/>
            <person name="Bennetzen J.L."/>
            <person name="Choi D."/>
        </authorList>
    </citation>
    <scope>NUCLEOTIDE SEQUENCE [LARGE SCALE GENOMIC DNA]</scope>
    <source>
        <strain evidence="10">cv. PBC81</strain>
    </source>
</reference>
<comment type="caution">
    <text evidence="9">The sequence shown here is derived from an EMBL/GenBank/DDBJ whole genome shotgun (WGS) entry which is preliminary data.</text>
</comment>
<dbReference type="InterPro" id="IPR051708">
    <property type="entry name" value="Plant_Aspart_Prot_A1"/>
</dbReference>
<protein>
    <recommendedName>
        <fullName evidence="8">Peptidase A1 domain-containing protein</fullName>
    </recommendedName>
</protein>
<evidence type="ECO:0000256" key="4">
    <source>
        <dbReference type="ARBA" id="ARBA00022670"/>
    </source>
</evidence>
<evidence type="ECO:0000256" key="3">
    <source>
        <dbReference type="ARBA" id="ARBA00022525"/>
    </source>
</evidence>
<evidence type="ECO:0000256" key="1">
    <source>
        <dbReference type="ARBA" id="ARBA00004613"/>
    </source>
</evidence>
<dbReference type="FunFam" id="2.40.70.10:FF:000050">
    <property type="entry name" value="Aspartic proteinase CDR1"/>
    <property type="match status" value="1"/>
</dbReference>
<feature type="domain" description="Peptidase A1" evidence="8">
    <location>
        <begin position="113"/>
        <end position="455"/>
    </location>
</feature>
<dbReference type="InterPro" id="IPR021109">
    <property type="entry name" value="Peptidase_aspartic_dom_sf"/>
</dbReference>
<dbReference type="Gene3D" id="2.40.70.10">
    <property type="entry name" value="Acid Proteases"/>
    <property type="match status" value="2"/>
</dbReference>